<dbReference type="GO" id="GO:0009898">
    <property type="term" value="C:cytoplasmic side of plasma membrane"/>
    <property type="evidence" value="ECO:0007669"/>
    <property type="project" value="TreeGrafter"/>
</dbReference>
<dbReference type="PANTHER" id="PTHR43384:SF6">
    <property type="entry name" value="SEPTUM SITE-DETERMINING PROTEIN MIND HOMOLOG, CHLOROPLASTIC"/>
    <property type="match status" value="1"/>
</dbReference>
<dbReference type="GO" id="GO:0005524">
    <property type="term" value="F:ATP binding"/>
    <property type="evidence" value="ECO:0007669"/>
    <property type="project" value="UniProtKB-KW"/>
</dbReference>
<protein>
    <submittedName>
        <fullName evidence="4">AAA family ATPase</fullName>
    </submittedName>
</protein>
<dbReference type="EMBL" id="CP047475">
    <property type="protein sequence ID" value="QIA64071.1"/>
    <property type="molecule type" value="Genomic_DNA"/>
</dbReference>
<dbReference type="RefSeq" id="WP_164648980.1">
    <property type="nucleotide sequence ID" value="NZ_CP047475.1"/>
</dbReference>
<dbReference type="Gene3D" id="3.40.50.300">
    <property type="entry name" value="P-loop containing nucleotide triphosphate hydrolases"/>
    <property type="match status" value="1"/>
</dbReference>
<reference evidence="4 5" key="1">
    <citation type="submission" date="2020-01" db="EMBL/GenBank/DDBJ databases">
        <title>Whole genome and functional gene identification of agarase of Vibrio HN897.</title>
        <authorList>
            <person name="Liu Y."/>
            <person name="Zhao Z."/>
        </authorList>
    </citation>
    <scope>NUCLEOTIDE SEQUENCE [LARGE SCALE GENOMIC DNA]</scope>
    <source>
        <strain evidence="4 5">HN897</strain>
    </source>
</reference>
<keyword evidence="2" id="KW-0067">ATP-binding</keyword>
<evidence type="ECO:0000256" key="1">
    <source>
        <dbReference type="ARBA" id="ARBA00022741"/>
    </source>
</evidence>
<dbReference type="InterPro" id="IPR050625">
    <property type="entry name" value="ParA/MinD_ATPase"/>
</dbReference>
<name>A0A7Z2T490_9VIBR</name>
<dbReference type="PANTHER" id="PTHR43384">
    <property type="entry name" value="SEPTUM SITE-DETERMINING PROTEIN MIND HOMOLOG, CHLOROPLASTIC-RELATED"/>
    <property type="match status" value="1"/>
</dbReference>
<feature type="domain" description="AAA" evidence="3">
    <location>
        <begin position="153"/>
        <end position="312"/>
    </location>
</feature>
<dbReference type="GO" id="GO:0051782">
    <property type="term" value="P:negative regulation of cell division"/>
    <property type="evidence" value="ECO:0007669"/>
    <property type="project" value="TreeGrafter"/>
</dbReference>
<dbReference type="SUPFAM" id="SSF52540">
    <property type="entry name" value="P-loop containing nucleoside triphosphate hydrolases"/>
    <property type="match status" value="1"/>
</dbReference>
<evidence type="ECO:0000256" key="2">
    <source>
        <dbReference type="ARBA" id="ARBA00022840"/>
    </source>
</evidence>
<dbReference type="InterPro" id="IPR027417">
    <property type="entry name" value="P-loop_NTPase"/>
</dbReference>
<organism evidence="4 5">
    <name type="scientific">Vibrio astriarenae</name>
    <dbReference type="NCBI Taxonomy" id="1481923"/>
    <lineage>
        <taxon>Bacteria</taxon>
        <taxon>Pseudomonadati</taxon>
        <taxon>Pseudomonadota</taxon>
        <taxon>Gammaproteobacteria</taxon>
        <taxon>Vibrionales</taxon>
        <taxon>Vibrionaceae</taxon>
        <taxon>Vibrio</taxon>
    </lineage>
</organism>
<evidence type="ECO:0000259" key="3">
    <source>
        <dbReference type="Pfam" id="PF13614"/>
    </source>
</evidence>
<dbReference type="KEGG" id="vas:GT360_11360"/>
<accession>A0A7Z2T490</accession>
<proteinExistence type="predicted"/>
<gene>
    <name evidence="4" type="ORF">GT360_11360</name>
</gene>
<evidence type="ECO:0000313" key="4">
    <source>
        <dbReference type="EMBL" id="QIA64071.1"/>
    </source>
</evidence>
<dbReference type="AlphaFoldDB" id="A0A7Z2T490"/>
<dbReference type="GO" id="GO:0016887">
    <property type="term" value="F:ATP hydrolysis activity"/>
    <property type="evidence" value="ECO:0007669"/>
    <property type="project" value="TreeGrafter"/>
</dbReference>
<dbReference type="InterPro" id="IPR025669">
    <property type="entry name" value="AAA_dom"/>
</dbReference>
<evidence type="ECO:0000313" key="5">
    <source>
        <dbReference type="Proteomes" id="UP000464262"/>
    </source>
</evidence>
<dbReference type="Pfam" id="PF13614">
    <property type="entry name" value="AAA_31"/>
    <property type="match status" value="1"/>
</dbReference>
<dbReference type="GO" id="GO:0005829">
    <property type="term" value="C:cytosol"/>
    <property type="evidence" value="ECO:0007669"/>
    <property type="project" value="TreeGrafter"/>
</dbReference>
<dbReference type="Proteomes" id="UP000464262">
    <property type="component" value="Chromosome 1"/>
</dbReference>
<sequence length="406" mass="45368">MGEAVKITREQEERPRLRTNLVVWVFYMSETFVEHITEEMKRCDNLHFETVPLMKVTLLELSKLTPPDVIFVETGLNWAQKIVELQNLDKPIVPEGNEASLIVFGDEDDNSALRIALKLGASDFISSSSPLMGFYPILKGVAEDKISRRNMGEFIVFINSKGGSGASTLALNSALEIATHHPDQVLLLDLDLQFGVIEDYLNITSSYSLADAIAQVGDIDESSLGGLVTKHDSGLHVLAFNHDNPHDNYEKAHQIKKLLPVLREYYLYVIVDLSRGMDRLFASVIAPATKSYIVAQQNLVSIKSASRIVKQLSYDFGISKDQVEIVVNRYEKKGTIGVKDMEETINGVKLHLIPNDFKVAIESANLGKSLFDVKNNSAVSKGVKEFAHTMMPEQNIKKSWIKRLFS</sequence>
<keyword evidence="5" id="KW-1185">Reference proteome</keyword>
<keyword evidence="1" id="KW-0547">Nucleotide-binding</keyword>